<dbReference type="SUPFAM" id="SSF53098">
    <property type="entry name" value="Ribonuclease H-like"/>
    <property type="match status" value="1"/>
</dbReference>
<name>A0A142F2I2_9CAUD</name>
<keyword evidence="2" id="KW-0269">Exonuclease</keyword>
<dbReference type="GO" id="GO:0004527">
    <property type="term" value="F:exonuclease activity"/>
    <property type="evidence" value="ECO:0007669"/>
    <property type="project" value="UniProtKB-KW"/>
</dbReference>
<dbReference type="Pfam" id="PF00929">
    <property type="entry name" value="RNase_T"/>
    <property type="match status" value="1"/>
</dbReference>
<evidence type="ECO:0000313" key="3">
    <source>
        <dbReference type="Proteomes" id="UP000201826"/>
    </source>
</evidence>
<dbReference type="InterPro" id="IPR012337">
    <property type="entry name" value="RNaseH-like_sf"/>
</dbReference>
<dbReference type="OrthoDB" id="10878at10239"/>
<accession>A0A142F2I2</accession>
<dbReference type="InterPro" id="IPR036397">
    <property type="entry name" value="RNaseH_sf"/>
</dbReference>
<keyword evidence="2" id="KW-0378">Hydrolase</keyword>
<sequence>MSKHLVVVDVESTGLVAERHVPLEVAAINVTTGEELYFVPFLHPEDLANAEPEAMQLNRYFERGVWRLALPQAETETRYRQLFDMLSGNTFGGANARFDAEMVRYGYARARQGVQVNRSMSSLMVPDETWHHRLSEVQSYYCGVMGTDPAEPPSLIAITEQLGLMYPEDQQHSALADARVTAEAYRRLKTSRTATPDVNEEPKF</sequence>
<dbReference type="Proteomes" id="UP000201826">
    <property type="component" value="Segment"/>
</dbReference>
<dbReference type="Gene3D" id="3.30.420.10">
    <property type="entry name" value="Ribonuclease H-like superfamily/Ribonuclease H"/>
    <property type="match status" value="1"/>
</dbReference>
<dbReference type="KEGG" id="vg:29125775"/>
<gene>
    <name evidence="2" type="primary">54</name>
    <name evidence="2" type="ORF">SEA_BIPPER_54</name>
</gene>
<evidence type="ECO:0000259" key="1">
    <source>
        <dbReference type="SMART" id="SM00479"/>
    </source>
</evidence>
<dbReference type="EMBL" id="KU728633">
    <property type="protein sequence ID" value="AMQ66989.1"/>
    <property type="molecule type" value="Genomic_DNA"/>
</dbReference>
<organism evidence="2 3">
    <name type="scientific">Mycobacterium phage Bipper</name>
    <dbReference type="NCBI Taxonomy" id="1805457"/>
    <lineage>
        <taxon>Viruses</taxon>
        <taxon>Duplodnaviria</taxon>
        <taxon>Heunggongvirae</taxon>
        <taxon>Uroviricota</taxon>
        <taxon>Caudoviricetes</taxon>
        <taxon>Bippervirus</taxon>
        <taxon>Bippervirus bipper</taxon>
    </lineage>
</organism>
<reference evidence="3" key="1">
    <citation type="submission" date="2016-02" db="EMBL/GenBank/DDBJ databases">
        <authorList>
            <person name="Isern S."/>
            <person name="Barcellona C.M."/>
            <person name="Dozier K.D."/>
            <person name="Faust J.M."/>
            <person name="Fedrick A.J."/>
            <person name="Gagliardi L.E."/>
            <person name="Gatt S.M."/>
            <person name="Gleason P.S."/>
            <person name="Gomez E.A."/>
            <person name="Hoffman A.M."/>
            <person name="Jenkins M."/>
            <person name="Jones M.J."/>
            <person name="Lang J.F."/>
            <person name="Lequay S.M."/>
            <person name="Mars P.J."/>
            <person name="Mtchedlidze N."/>
            <person name="Osking Z.B."/>
            <person name="Paul L.M."/>
            <person name="Pica A.N."/>
            <person name="Robison M.D."/>
            <person name="Rodriguez D."/>
            <person name="Rosales K.A."/>
            <person name="Saravis L.E."/>
            <person name="Sisson B.M."/>
            <person name="Tan A.L."/>
            <person name="Voltaire R."/>
            <person name="Michael S.F."/>
            <person name="Warner M.H."/>
            <person name="Bradley K.W."/>
            <person name="Asai D.J."/>
            <person name="Bowman C.A."/>
            <person name="Russell D.A."/>
            <person name="Pope W.H."/>
            <person name="Jacobs-Sera D."/>
            <person name="Hendrix R.W."/>
            <person name="Hatfull G.F."/>
        </authorList>
    </citation>
    <scope>NUCLEOTIDE SEQUENCE [LARGE SCALE GENOMIC DNA]</scope>
</reference>
<protein>
    <submittedName>
        <fullName evidence="2">DnaQ exonuclease</fullName>
    </submittedName>
</protein>
<feature type="domain" description="Exonuclease" evidence="1">
    <location>
        <begin position="4"/>
        <end position="194"/>
    </location>
</feature>
<dbReference type="RefSeq" id="YP_009303201.1">
    <property type="nucleotide sequence ID" value="NC_031253.1"/>
</dbReference>
<dbReference type="GO" id="GO:0003676">
    <property type="term" value="F:nucleic acid binding"/>
    <property type="evidence" value="ECO:0007669"/>
    <property type="project" value="InterPro"/>
</dbReference>
<keyword evidence="2" id="KW-0540">Nuclease</keyword>
<dbReference type="SMART" id="SM00479">
    <property type="entry name" value="EXOIII"/>
    <property type="match status" value="1"/>
</dbReference>
<dbReference type="GeneID" id="29125775"/>
<evidence type="ECO:0000313" key="2">
    <source>
        <dbReference type="EMBL" id="AMQ66989.1"/>
    </source>
</evidence>
<proteinExistence type="predicted"/>
<keyword evidence="3" id="KW-1185">Reference proteome</keyword>
<dbReference type="InterPro" id="IPR013520">
    <property type="entry name" value="Ribonucl_H"/>
</dbReference>